<reference evidence="2 3" key="1">
    <citation type="submission" date="2018-06" db="EMBL/GenBank/DDBJ databases">
        <authorList>
            <consortium name="Pathogen Informatics"/>
            <person name="Doyle S."/>
        </authorList>
    </citation>
    <scope>NUCLEOTIDE SEQUENCE [LARGE SCALE GENOMIC DNA]</scope>
    <source>
        <strain evidence="2 3">NCTC10786</strain>
    </source>
</reference>
<evidence type="ECO:0000313" key="2">
    <source>
        <dbReference type="EMBL" id="SQB20600.1"/>
    </source>
</evidence>
<sequence>MFENITAALPTLFWAWPICFVSMTVPEKLTLVSVSIKMRQAKRRC</sequence>
<keyword evidence="1" id="KW-0472">Membrane</keyword>
<evidence type="ECO:0000313" key="3">
    <source>
        <dbReference type="Proteomes" id="UP000251584"/>
    </source>
</evidence>
<organism evidence="2 3">
    <name type="scientific">Citrobacter koseri</name>
    <name type="common">Citrobacter diversus</name>
    <dbReference type="NCBI Taxonomy" id="545"/>
    <lineage>
        <taxon>Bacteria</taxon>
        <taxon>Pseudomonadati</taxon>
        <taxon>Pseudomonadota</taxon>
        <taxon>Gammaproteobacteria</taxon>
        <taxon>Enterobacterales</taxon>
        <taxon>Enterobacteriaceae</taxon>
        <taxon>Citrobacter</taxon>
    </lineage>
</organism>
<feature type="transmembrane region" description="Helical" evidence="1">
    <location>
        <begin position="12"/>
        <end position="34"/>
    </location>
</feature>
<proteinExistence type="predicted"/>
<accession>A0A2X2X3A6</accession>
<name>A0A2X2X3A6_CITKO</name>
<protein>
    <submittedName>
        <fullName evidence="2">Uncharacterized protein</fullName>
    </submittedName>
</protein>
<evidence type="ECO:0000256" key="1">
    <source>
        <dbReference type="SAM" id="Phobius"/>
    </source>
</evidence>
<keyword evidence="1" id="KW-0812">Transmembrane</keyword>
<dbReference type="AlphaFoldDB" id="A0A2X2X3A6"/>
<keyword evidence="1" id="KW-1133">Transmembrane helix</keyword>
<dbReference type="Proteomes" id="UP000251584">
    <property type="component" value="Unassembled WGS sequence"/>
</dbReference>
<gene>
    <name evidence="2" type="ORF">NCTC10786_00075</name>
</gene>
<dbReference type="EMBL" id="UAVY01000001">
    <property type="protein sequence ID" value="SQB20600.1"/>
    <property type="molecule type" value="Genomic_DNA"/>
</dbReference>